<organism evidence="2 3">
    <name type="scientific">Pseudonocardia oroxyli</name>
    <dbReference type="NCBI Taxonomy" id="366584"/>
    <lineage>
        <taxon>Bacteria</taxon>
        <taxon>Bacillati</taxon>
        <taxon>Actinomycetota</taxon>
        <taxon>Actinomycetes</taxon>
        <taxon>Pseudonocardiales</taxon>
        <taxon>Pseudonocardiaceae</taxon>
        <taxon>Pseudonocardia</taxon>
    </lineage>
</organism>
<sequence length="585" mass="58724">MTSRPAVGLPVVELGGGLPSTPSSSGTGVAAEGRRVAAQLAADTVASRITDADPSFLRPEQGRVAADALGWAALPWASRPLIGQIDALREAFRVDGAARVLLVGDSRWTLGAEVLARAGVRTDARSMVDSASSVSVDLLTVLDSPDPGVVSHALAGDLTGTVVVITDPEGGTAWIAAVQELLTDAIADEVGPRAAAERTVVLTEAGSPLDERARAAGSVVITTERDVPAVFSVLGAPGLVPAGLAGAPVGGILDDARAAVELLTGDDPANPALLLAGVLVASANDAVRLDGRLAPPALTEWVAMLVAAAGAMPVLLDGEGGDAGEDGVPSGPTLAPATAKDPTAAPDDLSELLGPAPRRMPDDPATLEPEPDEPGSGGSDEVISTGGPLGAELLLWQYAAAAAARLLGGDPFAEVAGSAGIPEALPERASDGVVTVHAGPWLTGAPSTGDALQALVDAVPEGGHLALSVWLDPADDASMAVLRGELARRTGVPVTFGWGPRHRGVLAPFARADPRPGAVCVVTGEPPDDLVPDPGPESSRLALTEASGAAAAVAARDVPVLRLHLADRVAGLVLLARAVQDLRRP</sequence>
<name>A0A1G7HXS2_PSEOR</name>
<dbReference type="AlphaFoldDB" id="A0A1G7HXS2"/>
<dbReference type="EMBL" id="FNBE01000003">
    <property type="protein sequence ID" value="SDF05311.1"/>
    <property type="molecule type" value="Genomic_DNA"/>
</dbReference>
<accession>A0A1G7HXS2</accession>
<protein>
    <submittedName>
        <fullName evidence="2">Glucose-6-phosphate isomerase</fullName>
    </submittedName>
</protein>
<dbReference type="Proteomes" id="UP000198967">
    <property type="component" value="Unassembled WGS sequence"/>
</dbReference>
<evidence type="ECO:0000313" key="3">
    <source>
        <dbReference type="Proteomes" id="UP000198967"/>
    </source>
</evidence>
<evidence type="ECO:0000256" key="1">
    <source>
        <dbReference type="SAM" id="MobiDB-lite"/>
    </source>
</evidence>
<dbReference type="OrthoDB" id="140919at2"/>
<reference evidence="2 3" key="1">
    <citation type="submission" date="2016-10" db="EMBL/GenBank/DDBJ databases">
        <authorList>
            <person name="de Groot N.N."/>
        </authorList>
    </citation>
    <scope>NUCLEOTIDE SEQUENCE [LARGE SCALE GENOMIC DNA]</scope>
    <source>
        <strain evidence="2 3">CGMCC 4.3143</strain>
    </source>
</reference>
<dbReference type="GO" id="GO:0006094">
    <property type="term" value="P:gluconeogenesis"/>
    <property type="evidence" value="ECO:0007669"/>
    <property type="project" value="InterPro"/>
</dbReference>
<dbReference type="GO" id="GO:0004347">
    <property type="term" value="F:glucose-6-phosphate isomerase activity"/>
    <property type="evidence" value="ECO:0007669"/>
    <property type="project" value="InterPro"/>
</dbReference>
<dbReference type="GO" id="GO:0097367">
    <property type="term" value="F:carbohydrate derivative binding"/>
    <property type="evidence" value="ECO:0007669"/>
    <property type="project" value="InterPro"/>
</dbReference>
<keyword evidence="2" id="KW-0413">Isomerase</keyword>
<dbReference type="STRING" id="366584.SAMN05216377_103150"/>
<dbReference type="Gene3D" id="3.40.50.10490">
    <property type="entry name" value="Glucose-6-phosphate isomerase like protein, domain 1"/>
    <property type="match status" value="1"/>
</dbReference>
<dbReference type="InterPro" id="IPR046348">
    <property type="entry name" value="SIS_dom_sf"/>
</dbReference>
<dbReference type="RefSeq" id="WP_143029949.1">
    <property type="nucleotide sequence ID" value="NZ_FNBE01000003.1"/>
</dbReference>
<keyword evidence="3" id="KW-1185">Reference proteome</keyword>
<gene>
    <name evidence="2" type="ORF">SAMN05216377_103150</name>
</gene>
<feature type="region of interest" description="Disordered" evidence="1">
    <location>
        <begin position="318"/>
        <end position="384"/>
    </location>
</feature>
<feature type="compositionally biased region" description="Low complexity" evidence="1">
    <location>
        <begin position="332"/>
        <end position="347"/>
    </location>
</feature>
<dbReference type="SUPFAM" id="SSF53697">
    <property type="entry name" value="SIS domain"/>
    <property type="match status" value="1"/>
</dbReference>
<evidence type="ECO:0000313" key="2">
    <source>
        <dbReference type="EMBL" id="SDF05311.1"/>
    </source>
</evidence>
<dbReference type="InterPro" id="IPR001672">
    <property type="entry name" value="G6P_Isomerase"/>
</dbReference>
<dbReference type="GO" id="GO:0006096">
    <property type="term" value="P:glycolytic process"/>
    <property type="evidence" value="ECO:0007669"/>
    <property type="project" value="InterPro"/>
</dbReference>
<dbReference type="PROSITE" id="PS51463">
    <property type="entry name" value="P_GLUCOSE_ISOMERASE_3"/>
    <property type="match status" value="1"/>
</dbReference>
<proteinExistence type="predicted"/>